<dbReference type="EMBL" id="QAON01000013">
    <property type="protein sequence ID" value="PTQ88277.1"/>
    <property type="molecule type" value="Genomic_DNA"/>
</dbReference>
<keyword evidence="2" id="KW-1185">Reference proteome</keyword>
<sequence>MSEHIWWGTYSFTTEQVRYWQLAGFELQVRRTAQEWHIESHRQSHQHEDEQSWHLQAQANILPSQAQLQRFLFNQTESELKLSPRMADRSVVVKPISPLLIPANQATTLFVSTPVWLVLSTANQQLLDIPVVRPTDTWFGASPIRGEICYATKVFGRIDLNQLPIRAFRAVTPVHIMNHSSQTMPIERINIPAPLLPIYSALDGRLWTPTLAVEQSNSTRTAKVRIDPRLHNHAGIVKLLNPARQENIENLSSLFEHFFE</sequence>
<dbReference type="OrthoDB" id="6695259at2"/>
<accession>A0A2T5IWK9</accession>
<dbReference type="RefSeq" id="WP_107866386.1">
    <property type="nucleotide sequence ID" value="NZ_QAON01000013.1"/>
</dbReference>
<comment type="caution">
    <text evidence="1">The sequence shown here is derived from an EMBL/GenBank/DDBJ whole genome shotgun (WGS) entry which is preliminary data.</text>
</comment>
<dbReference type="AlphaFoldDB" id="A0A2T5IWK9"/>
<evidence type="ECO:0008006" key="3">
    <source>
        <dbReference type="Google" id="ProtNLM"/>
    </source>
</evidence>
<gene>
    <name evidence="1" type="ORF">C8N29_11344</name>
</gene>
<protein>
    <recommendedName>
        <fullName evidence="3">DUF432 domain-containing protein</fullName>
    </recommendedName>
</protein>
<evidence type="ECO:0000313" key="1">
    <source>
        <dbReference type="EMBL" id="PTQ88277.1"/>
    </source>
</evidence>
<evidence type="ECO:0000313" key="2">
    <source>
        <dbReference type="Proteomes" id="UP000244223"/>
    </source>
</evidence>
<dbReference type="Proteomes" id="UP000244223">
    <property type="component" value="Unassembled WGS sequence"/>
</dbReference>
<name>A0A2T5IWK9_9GAMM</name>
<organism evidence="1 2">
    <name type="scientific">Agitococcus lubricus</name>
    <dbReference type="NCBI Taxonomy" id="1077255"/>
    <lineage>
        <taxon>Bacteria</taxon>
        <taxon>Pseudomonadati</taxon>
        <taxon>Pseudomonadota</taxon>
        <taxon>Gammaproteobacteria</taxon>
        <taxon>Moraxellales</taxon>
        <taxon>Moraxellaceae</taxon>
        <taxon>Agitococcus</taxon>
    </lineage>
</organism>
<proteinExistence type="predicted"/>
<reference evidence="1 2" key="1">
    <citation type="submission" date="2018-04" db="EMBL/GenBank/DDBJ databases">
        <title>Genomic Encyclopedia of Archaeal and Bacterial Type Strains, Phase II (KMG-II): from individual species to whole genera.</title>
        <authorList>
            <person name="Goeker M."/>
        </authorList>
    </citation>
    <scope>NUCLEOTIDE SEQUENCE [LARGE SCALE GENOMIC DNA]</scope>
    <source>
        <strain evidence="1 2">DSM 5822</strain>
    </source>
</reference>